<dbReference type="InterPro" id="IPR008902">
    <property type="entry name" value="Rhamnosid_concanavalin"/>
</dbReference>
<dbReference type="AlphaFoldDB" id="A0A4Y1WT46"/>
<dbReference type="InterPro" id="IPR013783">
    <property type="entry name" value="Ig-like_fold"/>
</dbReference>
<dbReference type="Pfam" id="PF05592">
    <property type="entry name" value="Bac_rhamnosid"/>
    <property type="match status" value="1"/>
</dbReference>
<evidence type="ECO:0000256" key="2">
    <source>
        <dbReference type="ARBA" id="ARBA00012652"/>
    </source>
</evidence>
<evidence type="ECO:0000313" key="8">
    <source>
        <dbReference type="EMBL" id="BBL04240.1"/>
    </source>
</evidence>
<accession>A0A4Y1XKF1</accession>
<dbReference type="OrthoDB" id="9766741at2"/>
<evidence type="ECO:0000313" key="9">
    <source>
        <dbReference type="Proteomes" id="UP000318946"/>
    </source>
</evidence>
<dbReference type="Gene3D" id="2.60.420.10">
    <property type="entry name" value="Maltose phosphorylase, domain 3"/>
    <property type="match status" value="1"/>
</dbReference>
<feature type="domain" description="Bacterial alpha-L-rhamnosidase N-terminal" evidence="5">
    <location>
        <begin position="157"/>
        <end position="326"/>
    </location>
</feature>
<dbReference type="Proteomes" id="UP000318946">
    <property type="component" value="Chromosome"/>
</dbReference>
<dbReference type="Gene3D" id="2.60.120.260">
    <property type="entry name" value="Galactose-binding domain-like"/>
    <property type="match status" value="2"/>
</dbReference>
<dbReference type="Pfam" id="PF17390">
    <property type="entry name" value="Bac_rhamnosid_C"/>
    <property type="match status" value="1"/>
</dbReference>
<dbReference type="InterPro" id="IPR008928">
    <property type="entry name" value="6-hairpin_glycosidase_sf"/>
</dbReference>
<feature type="domain" description="Alpha-L-rhamnosidase C-terminal" evidence="7">
    <location>
        <begin position="783"/>
        <end position="857"/>
    </location>
</feature>
<sequence length="892" mass="100603">MKRFLLLFLATVVTAWSASAQLSVSQLRTEHLTDPVGIGERRPLLSWEVSDASRRGVTQSAYEIRVKSGGRTVWRTGKVASAESAGVFYDGTPLTSDTRYTWQVRVWDDRGKASAWSRPAFWRTGLFDVGEWQARWIEPAVSDDLAAMFRRTFRVTKPVAEATVYVTAHGIYEASVNGHRVSDDLLTPGWTAYKKRLQYQAYDITPLVVRGDNAIGVTVAKGWWLSKLPWSREFNYGDKYGLLAQIVLRYKDGTKEVIATDDTWRASTGEVSYGNLYDGETIDLNRRQKGWDTPSFDDASWASVQVADTSLDNLTASVSPAVRVIETFKPVKIFTTPSGARVIDFGQNISGRERVRLRGQRGDTVRIYHSEILEKGEFFTRNLRKAKALSTYILSGEGEEWLAPRFAFYGFRYIKVEGIDGELNPEDFVAEAISSATPENGTFVSSDSLINRLQSNIKWGMLDNFVDIPTDCPQRDERLGWTGDAQVFFRTATFNRDVQTFFNKWMADVAAEQYADGAVNGVYPVTHRSRISAGWGDVATIIPWQHYMAYGDLRMLERQYPSMKKWVDYITSQTENDLWSKGNSYGDWVFFSYADDKDGRSAVTIRPFIQQCFYAHSLDLVVRTARLLGRTEDAAKYEALHKRAVDAFRNEYVTPNGMLVSDTQTAYTLALMFDLLPEAQRAGAAKRLVDNVNRYGHITTGFLGTPYICEVLTRFGYEDVAYELLLNKKIPSWLYPISMGATTIWERWNSMLPNGMVNSNSMVSFNHYAYGAIGDWLYRWAAGLQEAAPGFREIRIKPYLNDHFTSMKAEQRTPYGLASSGWTKEGDALTLTVEIPANTTAEVYVPSAAADKVTESGRALDGRSDLKVAGWDDGYTLVRLGSGRYEFRSTLK</sequence>
<dbReference type="Pfam" id="PF25788">
    <property type="entry name" value="Ig_Rha78A_N"/>
    <property type="match status" value="1"/>
</dbReference>
<dbReference type="PANTHER" id="PTHR33307">
    <property type="entry name" value="ALPHA-RHAMNOSIDASE (EUROFUNG)"/>
    <property type="match status" value="1"/>
</dbReference>
<dbReference type="SUPFAM" id="SSF49265">
    <property type="entry name" value="Fibronectin type III"/>
    <property type="match status" value="1"/>
</dbReference>
<dbReference type="Pfam" id="PF08531">
    <property type="entry name" value="Bac_rhamnosid_N"/>
    <property type="match status" value="1"/>
</dbReference>
<accession>A0A4Y1WT46</accession>
<keyword evidence="3" id="KW-0378">Hydrolase</keyword>
<feature type="domain" description="Alpha-L-rhamnosidase six-hairpin glycosidase" evidence="6">
    <location>
        <begin position="439"/>
        <end position="779"/>
    </location>
</feature>
<evidence type="ECO:0000256" key="1">
    <source>
        <dbReference type="ARBA" id="ARBA00001445"/>
    </source>
</evidence>
<dbReference type="Pfam" id="PF17389">
    <property type="entry name" value="Bac_rhamnosid6H"/>
    <property type="match status" value="1"/>
</dbReference>
<reference evidence="9" key="1">
    <citation type="submission" date="2019-06" db="EMBL/GenBank/DDBJ databases">
        <title>Alistipes onderdonkii subsp. vulgaris subsp. nov., Alistipes dispar sp. nov. and Alistipes communis sp. nov., isolated from human faeces, and creation of Alistipes onderdonkii subsp. onderdonkii subsp. nov.</title>
        <authorList>
            <person name="Sakamoto M."/>
            <person name="Ikeyama N."/>
            <person name="Ogata Y."/>
            <person name="Suda W."/>
            <person name="Iino T."/>
            <person name="Hattori M."/>
            <person name="Ohkuma M."/>
        </authorList>
    </citation>
    <scope>NUCLEOTIDE SEQUENCE [LARGE SCALE GENOMIC DNA]</scope>
    <source>
        <strain evidence="9">5CBH24</strain>
    </source>
</reference>
<evidence type="ECO:0000259" key="5">
    <source>
        <dbReference type="Pfam" id="PF08531"/>
    </source>
</evidence>
<dbReference type="GO" id="GO:0005975">
    <property type="term" value="P:carbohydrate metabolic process"/>
    <property type="evidence" value="ECO:0007669"/>
    <property type="project" value="InterPro"/>
</dbReference>
<protein>
    <recommendedName>
        <fullName evidence="2">alpha-L-rhamnosidase</fullName>
        <ecNumber evidence="2">3.2.1.40</ecNumber>
    </recommendedName>
</protein>
<name>A0A4Y1WT46_9BACT</name>
<keyword evidence="9" id="KW-1185">Reference proteome</keyword>
<proteinExistence type="predicted"/>
<dbReference type="KEGG" id="acou:A5CBH24_15530"/>
<gene>
    <name evidence="8" type="ORF">A5CBH24_15530</name>
</gene>
<evidence type="ECO:0000256" key="3">
    <source>
        <dbReference type="ARBA" id="ARBA00022801"/>
    </source>
</evidence>
<dbReference type="EC" id="3.2.1.40" evidence="2"/>
<dbReference type="RefSeq" id="WP_141412738.1">
    <property type="nucleotide sequence ID" value="NZ_AP019735.1"/>
</dbReference>
<dbReference type="InterPro" id="IPR013737">
    <property type="entry name" value="Bac_rhamnosid_N"/>
</dbReference>
<dbReference type="EMBL" id="AP019735">
    <property type="protein sequence ID" value="BBL04240.1"/>
    <property type="molecule type" value="Genomic_DNA"/>
</dbReference>
<evidence type="ECO:0000259" key="4">
    <source>
        <dbReference type="Pfam" id="PF05592"/>
    </source>
</evidence>
<dbReference type="GeneID" id="78342276"/>
<feature type="domain" description="Alpha-L-rhamnosidase concanavalin-like" evidence="4">
    <location>
        <begin position="336"/>
        <end position="433"/>
    </location>
</feature>
<dbReference type="InterPro" id="IPR036116">
    <property type="entry name" value="FN3_sf"/>
</dbReference>
<dbReference type="SUPFAM" id="SSF48208">
    <property type="entry name" value="Six-hairpin glycosidases"/>
    <property type="match status" value="1"/>
</dbReference>
<dbReference type="PIRSF" id="PIRSF010631">
    <property type="entry name" value="A-rhamnsds"/>
    <property type="match status" value="1"/>
</dbReference>
<dbReference type="InterPro" id="IPR035398">
    <property type="entry name" value="Bac_rhamnosid_C"/>
</dbReference>
<dbReference type="Gene3D" id="2.60.40.10">
    <property type="entry name" value="Immunoglobulins"/>
    <property type="match status" value="1"/>
</dbReference>
<evidence type="ECO:0000259" key="6">
    <source>
        <dbReference type="Pfam" id="PF17389"/>
    </source>
</evidence>
<comment type="catalytic activity">
    <reaction evidence="1">
        <text>Hydrolysis of terminal non-reducing alpha-L-rhamnose residues in alpha-L-rhamnosides.</text>
        <dbReference type="EC" id="3.2.1.40"/>
    </reaction>
</comment>
<dbReference type="InterPro" id="IPR035396">
    <property type="entry name" value="Bac_rhamnosid6H"/>
</dbReference>
<dbReference type="Gene3D" id="1.50.10.10">
    <property type="match status" value="1"/>
</dbReference>
<dbReference type="PANTHER" id="PTHR33307:SF6">
    <property type="entry name" value="ALPHA-RHAMNOSIDASE (EUROFUNG)-RELATED"/>
    <property type="match status" value="1"/>
</dbReference>
<dbReference type="GO" id="GO:0030596">
    <property type="term" value="F:alpha-L-rhamnosidase activity"/>
    <property type="evidence" value="ECO:0007669"/>
    <property type="project" value="UniProtKB-EC"/>
</dbReference>
<organism evidence="8 9">
    <name type="scientific">Alistipes communis</name>
    <dbReference type="NCBI Taxonomy" id="2585118"/>
    <lineage>
        <taxon>Bacteria</taxon>
        <taxon>Pseudomonadati</taxon>
        <taxon>Bacteroidota</taxon>
        <taxon>Bacteroidia</taxon>
        <taxon>Bacteroidales</taxon>
        <taxon>Rikenellaceae</taxon>
        <taxon>Alistipes</taxon>
    </lineage>
</organism>
<evidence type="ECO:0000259" key="7">
    <source>
        <dbReference type="Pfam" id="PF17390"/>
    </source>
</evidence>
<dbReference type="InterPro" id="IPR012341">
    <property type="entry name" value="6hp_glycosidase-like_sf"/>
</dbReference>
<dbReference type="InterPro" id="IPR016007">
    <property type="entry name" value="Alpha_rhamnosid"/>
</dbReference>